<reference evidence="5 6" key="1">
    <citation type="journal article" date="2016" name="Nat. Commun.">
        <title>Thousands of microbial genomes shed light on interconnected biogeochemical processes in an aquifer system.</title>
        <authorList>
            <person name="Anantharaman K."/>
            <person name="Brown C.T."/>
            <person name="Hug L.A."/>
            <person name="Sharon I."/>
            <person name="Castelle C.J."/>
            <person name="Probst A.J."/>
            <person name="Thomas B.C."/>
            <person name="Singh A."/>
            <person name="Wilkins M.J."/>
            <person name="Karaoz U."/>
            <person name="Brodie E.L."/>
            <person name="Williams K.H."/>
            <person name="Hubbard S.S."/>
            <person name="Banfield J.F."/>
        </authorList>
    </citation>
    <scope>NUCLEOTIDE SEQUENCE [LARGE SCALE GENOMIC DNA]</scope>
</reference>
<accession>A0A1F8GR50</accession>
<evidence type="ECO:0000313" key="5">
    <source>
        <dbReference type="EMBL" id="OGN27853.1"/>
    </source>
</evidence>
<dbReference type="EMBL" id="MGKO01000006">
    <property type="protein sequence ID" value="OGN27853.1"/>
    <property type="molecule type" value="Genomic_DNA"/>
</dbReference>
<feature type="domain" description="HTH deoR-type" evidence="4">
    <location>
        <begin position="170"/>
        <end position="215"/>
    </location>
</feature>
<dbReference type="InterPro" id="IPR001034">
    <property type="entry name" value="DeoR_HTH"/>
</dbReference>
<dbReference type="SUPFAM" id="SSF46785">
    <property type="entry name" value="Winged helix' DNA-binding domain"/>
    <property type="match status" value="1"/>
</dbReference>
<dbReference type="AlphaFoldDB" id="A0A1F8GR50"/>
<dbReference type="Proteomes" id="UP000178444">
    <property type="component" value="Unassembled WGS sequence"/>
</dbReference>
<sequence length="227" mass="25908">MRITLRFPGGGGLTKKTLWPILSVMAKEDKERFSLFTEIILSCVRLRQDIKDDFFAASLDNKLKNFIKASQCINVAQYHPLLYEINSLLELLNQLEHLEIGNKLLILPCRELLLKDKLSVLRAMKPPETSADAEKKKETLASAEPPAQKIEPEPAVKFPERTRRTNQVREEILGFIRNERRVRTKDILAQFGAISQRTIKRNLKELVGRGIVSKESGKSSTHYSAVR</sequence>
<evidence type="ECO:0000256" key="1">
    <source>
        <dbReference type="ARBA" id="ARBA00023015"/>
    </source>
</evidence>
<evidence type="ECO:0000256" key="2">
    <source>
        <dbReference type="ARBA" id="ARBA00023163"/>
    </source>
</evidence>
<keyword evidence="2" id="KW-0804">Transcription</keyword>
<keyword evidence="1" id="KW-0805">Transcription regulation</keyword>
<dbReference type="GO" id="GO:0003700">
    <property type="term" value="F:DNA-binding transcription factor activity"/>
    <property type="evidence" value="ECO:0007669"/>
    <property type="project" value="InterPro"/>
</dbReference>
<protein>
    <recommendedName>
        <fullName evidence="4">HTH deoR-type domain-containing protein</fullName>
    </recommendedName>
</protein>
<dbReference type="Gene3D" id="1.10.10.10">
    <property type="entry name" value="Winged helix-like DNA-binding domain superfamily/Winged helix DNA-binding domain"/>
    <property type="match status" value="1"/>
</dbReference>
<evidence type="ECO:0000313" key="6">
    <source>
        <dbReference type="Proteomes" id="UP000178444"/>
    </source>
</evidence>
<proteinExistence type="predicted"/>
<dbReference type="InterPro" id="IPR036390">
    <property type="entry name" value="WH_DNA-bd_sf"/>
</dbReference>
<evidence type="ECO:0000256" key="3">
    <source>
        <dbReference type="SAM" id="MobiDB-lite"/>
    </source>
</evidence>
<dbReference type="Pfam" id="PF08220">
    <property type="entry name" value="HTH_DeoR"/>
    <property type="match status" value="1"/>
</dbReference>
<comment type="caution">
    <text evidence="5">The sequence shown here is derived from an EMBL/GenBank/DDBJ whole genome shotgun (WGS) entry which is preliminary data.</text>
</comment>
<organism evidence="5 6">
    <name type="scientific">Candidatus Yanofskybacteria bacterium RIFCSPLOWO2_01_FULL_49_17</name>
    <dbReference type="NCBI Taxonomy" id="1802700"/>
    <lineage>
        <taxon>Bacteria</taxon>
        <taxon>Candidatus Yanofskyibacteriota</taxon>
    </lineage>
</organism>
<evidence type="ECO:0000259" key="4">
    <source>
        <dbReference type="Pfam" id="PF08220"/>
    </source>
</evidence>
<feature type="region of interest" description="Disordered" evidence="3">
    <location>
        <begin position="125"/>
        <end position="157"/>
    </location>
</feature>
<gene>
    <name evidence="5" type="ORF">A2941_00695</name>
</gene>
<dbReference type="InterPro" id="IPR036388">
    <property type="entry name" value="WH-like_DNA-bd_sf"/>
</dbReference>
<name>A0A1F8GR50_9BACT</name>